<dbReference type="Proteomes" id="UP000053327">
    <property type="component" value="Unassembled WGS sequence"/>
</dbReference>
<feature type="signal peptide" evidence="2">
    <location>
        <begin position="1"/>
        <end position="22"/>
    </location>
</feature>
<reference evidence="3 4" key="1">
    <citation type="submission" date="2011-08" db="EMBL/GenBank/DDBJ databases">
        <title>The Genome Sequence of Plasmodium vivax Brazil I.</title>
        <authorList>
            <consortium name="The Broad Institute Genome Sequencing Platform"/>
            <consortium name="The Broad Institute Genome Sequencing Center for Infectious Disease"/>
            <person name="Neafsey D."/>
            <person name="Carlton J."/>
            <person name="Barnwell J."/>
            <person name="Collins W."/>
            <person name="Escalante A."/>
            <person name="Mullikin J."/>
            <person name="Saul A."/>
            <person name="Guigo R."/>
            <person name="Camara F."/>
            <person name="Young S.K."/>
            <person name="Zeng Q."/>
            <person name="Gargeya S."/>
            <person name="Fitzgerald M."/>
            <person name="Haas B."/>
            <person name="Abouelleil A."/>
            <person name="Alvarado L."/>
            <person name="Arachchi H.M."/>
            <person name="Berlin A."/>
            <person name="Brown A."/>
            <person name="Chapman S.B."/>
            <person name="Chen Z."/>
            <person name="Dunbar C."/>
            <person name="Freedman E."/>
            <person name="Gearin G."/>
            <person name="Gellesch M."/>
            <person name="Goldberg J."/>
            <person name="Griggs A."/>
            <person name="Gujja S."/>
            <person name="Heiman D."/>
            <person name="Howarth C."/>
            <person name="Larson L."/>
            <person name="Lui A."/>
            <person name="MacDonald P.J.P."/>
            <person name="Montmayeur A."/>
            <person name="Murphy C."/>
            <person name="Neiman D."/>
            <person name="Pearson M."/>
            <person name="Priest M."/>
            <person name="Roberts A."/>
            <person name="Saif S."/>
            <person name="Shea T."/>
            <person name="Shenoy N."/>
            <person name="Sisk P."/>
            <person name="Stolte C."/>
            <person name="Sykes S."/>
            <person name="Wortman J."/>
            <person name="Nusbaum C."/>
            <person name="Birren B."/>
        </authorList>
    </citation>
    <scope>NUCLEOTIDE SEQUENCE [LARGE SCALE GENOMIC DNA]</scope>
    <source>
        <strain evidence="3 4">Brazil I</strain>
    </source>
</reference>
<feature type="compositionally biased region" description="Gly residues" evidence="1">
    <location>
        <begin position="178"/>
        <end position="191"/>
    </location>
</feature>
<evidence type="ECO:0000256" key="1">
    <source>
        <dbReference type="SAM" id="MobiDB-lite"/>
    </source>
</evidence>
<name>A0A0J9SWV9_PLAV1</name>
<gene>
    <name evidence="3" type="ORF">PVBG_04375</name>
</gene>
<dbReference type="AlphaFoldDB" id="A0A0J9SWV9"/>
<evidence type="ECO:0008006" key="5">
    <source>
        <dbReference type="Google" id="ProtNLM"/>
    </source>
</evidence>
<dbReference type="EMBL" id="KQ234816">
    <property type="protein sequence ID" value="KMZ86717.1"/>
    <property type="molecule type" value="Genomic_DNA"/>
</dbReference>
<accession>A0A0J9SWV9</accession>
<feature type="region of interest" description="Disordered" evidence="1">
    <location>
        <begin position="47"/>
        <end position="66"/>
    </location>
</feature>
<feature type="compositionally biased region" description="Low complexity" evidence="1">
    <location>
        <begin position="200"/>
        <end position="228"/>
    </location>
</feature>
<dbReference type="OrthoDB" id="377882at2759"/>
<keyword evidence="2" id="KW-0732">Signal</keyword>
<evidence type="ECO:0000313" key="3">
    <source>
        <dbReference type="EMBL" id="KMZ86717.1"/>
    </source>
</evidence>
<evidence type="ECO:0000256" key="2">
    <source>
        <dbReference type="SAM" id="SignalP"/>
    </source>
</evidence>
<organism evidence="3 4">
    <name type="scientific">Plasmodium vivax (strain Brazil I)</name>
    <dbReference type="NCBI Taxonomy" id="1033975"/>
    <lineage>
        <taxon>Eukaryota</taxon>
        <taxon>Sar</taxon>
        <taxon>Alveolata</taxon>
        <taxon>Apicomplexa</taxon>
        <taxon>Aconoidasida</taxon>
        <taxon>Haemosporida</taxon>
        <taxon>Plasmodiidae</taxon>
        <taxon>Plasmodium</taxon>
        <taxon>Plasmodium (Plasmodium)</taxon>
    </lineage>
</organism>
<sequence>MEGTSFARLLLYLAVFINCTAAYSFSQSKNARQNGNVFFTPMPTREGRESHLKEASQNAQEGYNPRKEKNAVKIKKNLNKLFKTLYPNEAQMEERERREGDCQGRGIDYMAGAEDMHGMHAKQGTQTKNRSYDGVGAATYSAFPRGSHDEEVRNGRRKGGLPSGNVLSRDLPSSYAVGQGGETGEYHGGGNVERSQKGEANQQNAANQQSPANQQNAANQQSPANQQSALHLWGESEKLKSESKFALMDYLKDFFQKSTYMKKFQNFIEIFFNKYDQRVLESTIFFNFDETLF</sequence>
<feature type="region of interest" description="Disordered" evidence="1">
    <location>
        <begin position="139"/>
        <end position="228"/>
    </location>
</feature>
<feature type="chain" id="PRO_5005322655" description="Merozoite surface protein 7 (MSP7)" evidence="2">
    <location>
        <begin position="23"/>
        <end position="293"/>
    </location>
</feature>
<evidence type="ECO:0000313" key="4">
    <source>
        <dbReference type="Proteomes" id="UP000053327"/>
    </source>
</evidence>
<protein>
    <recommendedName>
        <fullName evidence="5">Merozoite surface protein 7 (MSP7)</fullName>
    </recommendedName>
</protein>
<proteinExistence type="predicted"/>